<comment type="caution">
    <text evidence="2">The sequence shown here is derived from an EMBL/GenBank/DDBJ whole genome shotgun (WGS) entry which is preliminary data.</text>
</comment>
<reference evidence="2 3" key="1">
    <citation type="submission" date="2018-10" db="EMBL/GenBank/DDBJ databases">
        <title>Transmission dynamics of multidrug resistant bacteria on intensive care unit surfaces.</title>
        <authorList>
            <person name="D'Souza A.W."/>
            <person name="Potter R.F."/>
            <person name="Wallace M."/>
            <person name="Shupe A."/>
            <person name="Patel S."/>
            <person name="Sun S."/>
            <person name="Gul D."/>
            <person name="Kwon J.H."/>
            <person name="Andleeb S."/>
            <person name="Burnham C.-A.D."/>
            <person name="Dantas G."/>
        </authorList>
    </citation>
    <scope>NUCLEOTIDE SEQUENCE [LARGE SCALE GENOMIC DNA]</scope>
    <source>
        <strain evidence="2 3">EC_073</strain>
    </source>
</reference>
<sequence length="67" mass="7614">MRVLKYGVLMCICFLIVLTCYLAMRSIQLEGASLKTCVLMSAPFLIWLAYQKACLFVQKSTTERKSS</sequence>
<name>A0A3R9FSA9_ENTCL</name>
<dbReference type="RefSeq" id="WP_125366659.1">
    <property type="nucleotide sequence ID" value="NZ_RHWT01000058.1"/>
</dbReference>
<protein>
    <submittedName>
        <fullName evidence="2">Uncharacterized protein</fullName>
    </submittedName>
</protein>
<proteinExistence type="predicted"/>
<organism evidence="2 3">
    <name type="scientific">Enterobacter cloacae</name>
    <dbReference type="NCBI Taxonomy" id="550"/>
    <lineage>
        <taxon>Bacteria</taxon>
        <taxon>Pseudomonadati</taxon>
        <taxon>Pseudomonadota</taxon>
        <taxon>Gammaproteobacteria</taxon>
        <taxon>Enterobacterales</taxon>
        <taxon>Enterobacteriaceae</taxon>
        <taxon>Enterobacter</taxon>
        <taxon>Enterobacter cloacae complex</taxon>
    </lineage>
</organism>
<dbReference type="EMBL" id="RHWT01000058">
    <property type="protein sequence ID" value="RSB25138.1"/>
    <property type="molecule type" value="Genomic_DNA"/>
</dbReference>
<dbReference type="AlphaFoldDB" id="A0A3R9FSA9"/>
<evidence type="ECO:0000256" key="1">
    <source>
        <dbReference type="SAM" id="Phobius"/>
    </source>
</evidence>
<keyword evidence="1" id="KW-0472">Membrane</keyword>
<feature type="transmembrane region" description="Helical" evidence="1">
    <location>
        <begin position="31"/>
        <end position="50"/>
    </location>
</feature>
<evidence type="ECO:0000313" key="3">
    <source>
        <dbReference type="Proteomes" id="UP000275321"/>
    </source>
</evidence>
<keyword evidence="1" id="KW-0812">Transmembrane</keyword>
<evidence type="ECO:0000313" key="2">
    <source>
        <dbReference type="EMBL" id="RSB25138.1"/>
    </source>
</evidence>
<keyword evidence="1" id="KW-1133">Transmembrane helix</keyword>
<dbReference type="Proteomes" id="UP000275321">
    <property type="component" value="Unassembled WGS sequence"/>
</dbReference>
<accession>A0A3R9FSA9</accession>
<gene>
    <name evidence="2" type="ORF">EGK68_24390</name>
</gene>
<feature type="transmembrane region" description="Helical" evidence="1">
    <location>
        <begin position="6"/>
        <end position="24"/>
    </location>
</feature>